<organism evidence="7 11">
    <name type="scientific">Rotaria sordida</name>
    <dbReference type="NCBI Taxonomy" id="392033"/>
    <lineage>
        <taxon>Eukaryota</taxon>
        <taxon>Metazoa</taxon>
        <taxon>Spiralia</taxon>
        <taxon>Gnathifera</taxon>
        <taxon>Rotifera</taxon>
        <taxon>Eurotatoria</taxon>
        <taxon>Bdelloidea</taxon>
        <taxon>Philodinida</taxon>
        <taxon>Philodinidae</taxon>
        <taxon>Rotaria</taxon>
    </lineage>
</organism>
<evidence type="ECO:0000313" key="5">
    <source>
        <dbReference type="EMBL" id="CAF1517404.1"/>
    </source>
</evidence>
<keyword evidence="11" id="KW-1185">Reference proteome</keyword>
<feature type="domain" description="Tc1-like transposase DDE" evidence="2">
    <location>
        <begin position="148"/>
        <end position="300"/>
    </location>
</feature>
<dbReference type="EMBL" id="CAJNOT010009383">
    <property type="protein sequence ID" value="CAF1524490.1"/>
    <property type="molecule type" value="Genomic_DNA"/>
</dbReference>
<dbReference type="OrthoDB" id="4843387at2759"/>
<comment type="caution">
    <text evidence="7">The sequence shown here is derived from an EMBL/GenBank/DDBJ whole genome shotgun (WGS) entry which is preliminary data.</text>
</comment>
<dbReference type="Proteomes" id="UP000663823">
    <property type="component" value="Unassembled WGS sequence"/>
</dbReference>
<evidence type="ECO:0008006" key="12">
    <source>
        <dbReference type="Google" id="ProtNLM"/>
    </source>
</evidence>
<dbReference type="InterPro" id="IPR009057">
    <property type="entry name" value="Homeodomain-like_sf"/>
</dbReference>
<dbReference type="EMBL" id="CAJNOH010010807">
    <property type="protein sequence ID" value="CAF1517404.1"/>
    <property type="molecule type" value="Genomic_DNA"/>
</dbReference>
<dbReference type="EMBL" id="CAJNOU010005201">
    <property type="protein sequence ID" value="CAF1470072.1"/>
    <property type="molecule type" value="Genomic_DNA"/>
</dbReference>
<evidence type="ECO:0000313" key="9">
    <source>
        <dbReference type="EMBL" id="CAF4236793.1"/>
    </source>
</evidence>
<dbReference type="EMBL" id="CAJNOO010009077">
    <property type="protein sequence ID" value="CAF1488971.1"/>
    <property type="molecule type" value="Genomic_DNA"/>
</dbReference>
<reference evidence="7" key="1">
    <citation type="submission" date="2021-02" db="EMBL/GenBank/DDBJ databases">
        <authorList>
            <person name="Nowell W R."/>
        </authorList>
    </citation>
    <scope>NUCLEOTIDE SEQUENCE</scope>
</reference>
<evidence type="ECO:0000313" key="11">
    <source>
        <dbReference type="Proteomes" id="UP000663870"/>
    </source>
</evidence>
<dbReference type="Proteomes" id="UP000663874">
    <property type="component" value="Unassembled WGS sequence"/>
</dbReference>
<dbReference type="EMBL" id="CAJOAX010024531">
    <property type="protein sequence ID" value="CAF4218078.1"/>
    <property type="molecule type" value="Genomic_DNA"/>
</dbReference>
<dbReference type="PANTHER" id="PTHR47326:SF1">
    <property type="entry name" value="HTH PSQ-TYPE DOMAIN-CONTAINING PROTEIN"/>
    <property type="match status" value="1"/>
</dbReference>
<evidence type="ECO:0000313" key="8">
    <source>
        <dbReference type="EMBL" id="CAF4218078.1"/>
    </source>
</evidence>
<dbReference type="Proteomes" id="UP000663870">
    <property type="component" value="Unassembled WGS sequence"/>
</dbReference>
<dbReference type="GO" id="GO:0006313">
    <property type="term" value="P:DNA transposition"/>
    <property type="evidence" value="ECO:0007669"/>
    <property type="project" value="InterPro"/>
</dbReference>
<dbReference type="GO" id="GO:0015074">
    <property type="term" value="P:DNA integration"/>
    <property type="evidence" value="ECO:0007669"/>
    <property type="project" value="InterPro"/>
</dbReference>
<evidence type="ECO:0000313" key="7">
    <source>
        <dbReference type="EMBL" id="CAF1660616.1"/>
    </source>
</evidence>
<dbReference type="InterPro" id="IPR002492">
    <property type="entry name" value="Transposase_Tc1-like"/>
</dbReference>
<dbReference type="Pfam" id="PF01498">
    <property type="entry name" value="HTH_Tnp_Tc3_2"/>
    <property type="match status" value="1"/>
</dbReference>
<evidence type="ECO:0000313" key="4">
    <source>
        <dbReference type="EMBL" id="CAF1488971.1"/>
    </source>
</evidence>
<dbReference type="Proteomes" id="UP000663889">
    <property type="component" value="Unassembled WGS sequence"/>
</dbReference>
<dbReference type="Pfam" id="PF13358">
    <property type="entry name" value="DDE_3"/>
    <property type="match status" value="1"/>
</dbReference>
<dbReference type="InterPro" id="IPR047655">
    <property type="entry name" value="Transpos_IS630-like"/>
</dbReference>
<dbReference type="GO" id="GO:0003677">
    <property type="term" value="F:DNA binding"/>
    <property type="evidence" value="ECO:0007669"/>
    <property type="project" value="InterPro"/>
</dbReference>
<name>A0A816FEU5_9BILA</name>
<gene>
    <name evidence="10" type="ORF">FNK824_LOCUS38592</name>
    <name evidence="9" type="ORF">JBS370_LOCUS38132</name>
    <name evidence="7" type="ORF">JXQ802_LOCUS56009</name>
    <name evidence="8" type="ORF">OTI717_LOCUS39264</name>
    <name evidence="5" type="ORF">PYM288_LOCUS39458</name>
    <name evidence="4" type="ORF">RFH988_LOCUS38319</name>
    <name evidence="3" type="ORF">SEV965_LOCUS34603</name>
    <name evidence="6" type="ORF">ZHD862_LOCUS38504</name>
</gene>
<dbReference type="NCBIfam" id="NF033545">
    <property type="entry name" value="transpos_IS630"/>
    <property type="match status" value="1"/>
</dbReference>
<dbReference type="Proteomes" id="UP000663882">
    <property type="component" value="Unassembled WGS sequence"/>
</dbReference>
<dbReference type="PANTHER" id="PTHR47326">
    <property type="entry name" value="TRANSPOSABLE ELEMENT TC3 TRANSPOSASE-LIKE PROTEIN"/>
    <property type="match status" value="1"/>
</dbReference>
<evidence type="ECO:0000259" key="1">
    <source>
        <dbReference type="Pfam" id="PF01498"/>
    </source>
</evidence>
<dbReference type="Proteomes" id="UP000663854">
    <property type="component" value="Unassembled WGS sequence"/>
</dbReference>
<dbReference type="InterPro" id="IPR036397">
    <property type="entry name" value="RNaseH_sf"/>
</dbReference>
<feature type="domain" description="Transposase Tc1-like" evidence="1">
    <location>
        <begin position="69"/>
        <end position="140"/>
    </location>
</feature>
<sequence>MGRGIVAHEKKIEIKSLLENGFGQQYIARQLNVSQKCVFGVAQKLKQNLPLFNSVGQGRKKATTKAEDQYLLKIMKQDRTKSSQMLAAEWNSSNGKQLCASTVRRRLINMGYKSYTTKRKPLRTPDQIKQRLKFANDHKHWLKEWQNIIWSDEAHFEVLNRKNRTFVRRLKSESNEPFNFVPRVQGGGGSVSVWGCMSGGARGPLVTYTGRLNGPAYVKVIEEALPMFIENTFDAPNNNWAYMHDNAPAHRSKYTADWFENNHINVLEWPSNSPDMNPIENVWDYMDKQLRKLKPTNVGQLQEMIGKLWCGFTPIRCQQLVNSMPRRVQQCILARGKTFSKY</sequence>
<evidence type="ECO:0000259" key="2">
    <source>
        <dbReference type="Pfam" id="PF13358"/>
    </source>
</evidence>
<dbReference type="InterPro" id="IPR038717">
    <property type="entry name" value="Tc1-like_DDE_dom"/>
</dbReference>
<dbReference type="Gene3D" id="3.30.420.10">
    <property type="entry name" value="Ribonuclease H-like superfamily/Ribonuclease H"/>
    <property type="match status" value="1"/>
</dbReference>
<dbReference type="AlphaFoldDB" id="A0A816FEU5"/>
<dbReference type="Proteomes" id="UP000663864">
    <property type="component" value="Unassembled WGS sequence"/>
</dbReference>
<evidence type="ECO:0000313" key="3">
    <source>
        <dbReference type="EMBL" id="CAF1470072.1"/>
    </source>
</evidence>
<evidence type="ECO:0000313" key="10">
    <source>
        <dbReference type="EMBL" id="CAF4250430.1"/>
    </source>
</evidence>
<dbReference type="EMBL" id="CAJNOL010012643">
    <property type="protein sequence ID" value="CAF1660616.1"/>
    <property type="molecule type" value="Genomic_DNA"/>
</dbReference>
<protein>
    <recommendedName>
        <fullName evidence="12">Transposase</fullName>
    </recommendedName>
</protein>
<dbReference type="EMBL" id="CAJOBE010022419">
    <property type="protein sequence ID" value="CAF4250430.1"/>
    <property type="molecule type" value="Genomic_DNA"/>
</dbReference>
<accession>A0A816FEU5</accession>
<dbReference type="SUPFAM" id="SSF46689">
    <property type="entry name" value="Homeodomain-like"/>
    <property type="match status" value="1"/>
</dbReference>
<dbReference type="EMBL" id="CAJOBD010019771">
    <property type="protein sequence ID" value="CAF4236793.1"/>
    <property type="molecule type" value="Genomic_DNA"/>
</dbReference>
<evidence type="ECO:0000313" key="6">
    <source>
        <dbReference type="EMBL" id="CAF1524490.1"/>
    </source>
</evidence>
<proteinExistence type="predicted"/>
<dbReference type="Proteomes" id="UP000663836">
    <property type="component" value="Unassembled WGS sequence"/>
</dbReference>